<dbReference type="InterPro" id="IPR000933">
    <property type="entry name" value="Glyco_hydro_29"/>
</dbReference>
<dbReference type="Pfam" id="PF01120">
    <property type="entry name" value="Alpha_L_fucos"/>
    <property type="match status" value="1"/>
</dbReference>
<dbReference type="RefSeq" id="WP_311502262.1">
    <property type="nucleotide sequence ID" value="NZ_JAVRHK010000002.1"/>
</dbReference>
<dbReference type="InterPro" id="IPR000421">
    <property type="entry name" value="FA58C"/>
</dbReference>
<evidence type="ECO:0000256" key="2">
    <source>
        <dbReference type="ARBA" id="ARBA00012662"/>
    </source>
</evidence>
<proteinExistence type="inferred from homology"/>
<reference evidence="7 8" key="1">
    <citation type="submission" date="2023-09" db="EMBL/GenBank/DDBJ databases">
        <authorList>
            <person name="Rey-Velasco X."/>
        </authorList>
    </citation>
    <scope>NUCLEOTIDE SEQUENCE [LARGE SCALE GENOMIC DNA]</scope>
    <source>
        <strain evidence="7 8">F117</strain>
    </source>
</reference>
<evidence type="ECO:0000259" key="6">
    <source>
        <dbReference type="PROSITE" id="PS50022"/>
    </source>
</evidence>
<dbReference type="Pfam" id="PF00754">
    <property type="entry name" value="F5_F8_type_C"/>
    <property type="match status" value="2"/>
</dbReference>
<dbReference type="InterPro" id="IPR017853">
    <property type="entry name" value="GH"/>
</dbReference>
<gene>
    <name evidence="7" type="ORF">RM539_04635</name>
</gene>
<evidence type="ECO:0000256" key="3">
    <source>
        <dbReference type="ARBA" id="ARBA00022729"/>
    </source>
</evidence>
<keyword evidence="3" id="KW-0732">Signal</keyword>
<name>A0ABU3D2W2_9FLAO</name>
<keyword evidence="8" id="KW-1185">Reference proteome</keyword>
<dbReference type="EC" id="3.2.1.51" evidence="2"/>
<dbReference type="InterPro" id="IPR008979">
    <property type="entry name" value="Galactose-bd-like_sf"/>
</dbReference>
<evidence type="ECO:0000256" key="4">
    <source>
        <dbReference type="ARBA" id="ARBA00022801"/>
    </source>
</evidence>
<dbReference type="EMBL" id="JAVRHK010000002">
    <property type="protein sequence ID" value="MDT0675868.1"/>
    <property type="molecule type" value="Genomic_DNA"/>
</dbReference>
<evidence type="ECO:0000256" key="5">
    <source>
        <dbReference type="ARBA" id="ARBA00023295"/>
    </source>
</evidence>
<dbReference type="Gene3D" id="3.20.20.80">
    <property type="entry name" value="Glycosidases"/>
    <property type="match status" value="1"/>
</dbReference>
<dbReference type="PROSITE" id="PS50022">
    <property type="entry name" value="FA58C_3"/>
    <property type="match status" value="2"/>
</dbReference>
<organism evidence="7 8">
    <name type="scientific">Autumnicola musiva</name>
    <dbReference type="NCBI Taxonomy" id="3075589"/>
    <lineage>
        <taxon>Bacteria</taxon>
        <taxon>Pseudomonadati</taxon>
        <taxon>Bacteroidota</taxon>
        <taxon>Flavobacteriia</taxon>
        <taxon>Flavobacteriales</taxon>
        <taxon>Flavobacteriaceae</taxon>
        <taxon>Autumnicola</taxon>
    </lineage>
</organism>
<evidence type="ECO:0000256" key="1">
    <source>
        <dbReference type="ARBA" id="ARBA00007951"/>
    </source>
</evidence>
<protein>
    <recommendedName>
        <fullName evidence="2">alpha-L-fucosidase</fullName>
        <ecNumber evidence="2">3.2.1.51</ecNumber>
    </recommendedName>
</protein>
<sequence>MQILKSVFIFSLVVIGLLGCVRAPQIEPVGPLPSQRQLEWYEMEYYGFIHFNMNTFTNKEWGEGSESPDLFDPKNMDTDQWARVMKNAGMTGVIITAKHHDGFALWPTETTEHSVKNSPWKNGEGDIIKELAESCEKYGLKMGVYLSPWDRNHPDYGTDAYIEDFVTQLTELLSNYGPIFEVWFDGANGGSGYYGGANETRKIDHRTYYQWDRVFDTVRKYQPDAVIFGDNGPDVRWIGNEAGIAGETNWSIIKKDEVYAGSGRYAELQFGHEDGTHFVPGEVDVSIRPGWYYHPSEDNQVKNLNELLDIYYNSIGRNASLLLNVPVNDEGVIPEEDIVALNKLKERLDEVFNENIALSGNVEASSFRKGYEPNNVIDEVTGSFWMPTSGSNNPWLTINFEKEKLINRFVIQEFIEKGQRVKKFKVEAMIDGEWQIIEEQTTIGYKRILRLNALKTNEIRVTILEKKDTPLISNIGLYYAPPILDAPKISRNSRGEIEISSGPETKIFYEVNTSGKPDSSSKEYSEAFKFAESAQISAISYDPFTNKYSETSKVSINPAKNKWRPIDTTRNVIRKFYRIIDENPNSTGSFSMNKEILIDMGENRKLNGFSYLPPKDLTEQIITEYEFSTSEDGENWTVAKKGEFGNIKNNPILQEVRFKEREARYLRLKALQTVGSGEEYGISELAILNEKSE</sequence>
<dbReference type="SUPFAM" id="SSF49785">
    <property type="entry name" value="Galactose-binding domain-like"/>
    <property type="match status" value="2"/>
</dbReference>
<dbReference type="SUPFAM" id="SSF51445">
    <property type="entry name" value="(Trans)glycosidases"/>
    <property type="match status" value="1"/>
</dbReference>
<evidence type="ECO:0000313" key="7">
    <source>
        <dbReference type="EMBL" id="MDT0675868.1"/>
    </source>
</evidence>
<keyword evidence="5" id="KW-0326">Glycosidase</keyword>
<comment type="similarity">
    <text evidence="1">Belongs to the glycosyl hydrolase 29 family.</text>
</comment>
<dbReference type="Gene3D" id="2.60.120.260">
    <property type="entry name" value="Galactose-binding domain-like"/>
    <property type="match status" value="2"/>
</dbReference>
<keyword evidence="4" id="KW-0378">Hydrolase</keyword>
<dbReference type="SMART" id="SM00812">
    <property type="entry name" value="Alpha_L_fucos"/>
    <property type="match status" value="1"/>
</dbReference>
<evidence type="ECO:0000313" key="8">
    <source>
        <dbReference type="Proteomes" id="UP001262582"/>
    </source>
</evidence>
<dbReference type="PANTHER" id="PTHR10030">
    <property type="entry name" value="ALPHA-L-FUCOSIDASE"/>
    <property type="match status" value="1"/>
</dbReference>
<dbReference type="PROSITE" id="PS51257">
    <property type="entry name" value="PROKAR_LIPOPROTEIN"/>
    <property type="match status" value="1"/>
</dbReference>
<feature type="domain" description="F5/8 type C" evidence="6">
    <location>
        <begin position="339"/>
        <end position="443"/>
    </location>
</feature>
<dbReference type="PANTHER" id="PTHR10030:SF37">
    <property type="entry name" value="ALPHA-L-FUCOSIDASE-RELATED"/>
    <property type="match status" value="1"/>
</dbReference>
<comment type="caution">
    <text evidence="7">The sequence shown here is derived from an EMBL/GenBank/DDBJ whole genome shotgun (WGS) entry which is preliminary data.</text>
</comment>
<dbReference type="InterPro" id="IPR057739">
    <property type="entry name" value="Glyco_hydro_29_N"/>
</dbReference>
<dbReference type="Proteomes" id="UP001262582">
    <property type="component" value="Unassembled WGS sequence"/>
</dbReference>
<feature type="domain" description="F5/8 type C" evidence="6">
    <location>
        <begin position="519"/>
        <end position="690"/>
    </location>
</feature>
<accession>A0ABU3D2W2</accession>